<dbReference type="Proteomes" id="UP000028006">
    <property type="component" value="Unassembled WGS sequence"/>
</dbReference>
<dbReference type="AlphaFoldDB" id="A0A081N627"/>
<feature type="transmembrane region" description="Helical" evidence="1">
    <location>
        <begin position="66"/>
        <end position="83"/>
    </location>
</feature>
<keyword evidence="1" id="KW-0472">Membrane</keyword>
<keyword evidence="3" id="KW-1185">Reference proteome</keyword>
<keyword evidence="1" id="KW-1133">Transmembrane helix</keyword>
<feature type="transmembrane region" description="Helical" evidence="1">
    <location>
        <begin position="33"/>
        <end position="54"/>
    </location>
</feature>
<protein>
    <submittedName>
        <fullName evidence="2">Uncharacterized protein</fullName>
    </submittedName>
</protein>
<gene>
    <name evidence="2" type="ORF">GZ77_16755</name>
</gene>
<name>A0A081N627_9GAMM</name>
<reference evidence="2" key="1">
    <citation type="submission" date="2014-06" db="EMBL/GenBank/DDBJ databases">
        <title>Whole Genome Sequences of Three Symbiotic Endozoicomonas Bacteria.</title>
        <authorList>
            <person name="Neave M.J."/>
            <person name="Apprill A."/>
            <person name="Voolstra C.R."/>
        </authorList>
    </citation>
    <scope>NUCLEOTIDE SEQUENCE [LARGE SCALE GENOMIC DNA]</scope>
    <source>
        <strain evidence="2">LMG 24815</strain>
    </source>
</reference>
<evidence type="ECO:0000313" key="3">
    <source>
        <dbReference type="Proteomes" id="UP000028006"/>
    </source>
</evidence>
<keyword evidence="1" id="KW-0812">Transmembrane</keyword>
<dbReference type="EMBL" id="JOKG01000003">
    <property type="protein sequence ID" value="KEQ13900.1"/>
    <property type="molecule type" value="Genomic_DNA"/>
</dbReference>
<organism evidence="2 3">
    <name type="scientific">Endozoicomonas montiporae</name>
    <dbReference type="NCBI Taxonomy" id="1027273"/>
    <lineage>
        <taxon>Bacteria</taxon>
        <taxon>Pseudomonadati</taxon>
        <taxon>Pseudomonadota</taxon>
        <taxon>Gammaproteobacteria</taxon>
        <taxon>Oceanospirillales</taxon>
        <taxon>Endozoicomonadaceae</taxon>
        <taxon>Endozoicomonas</taxon>
    </lineage>
</organism>
<proteinExistence type="predicted"/>
<sequence length="85" mass="9847">MNDCSGWTEFYSGWPDRTRLTGQLASFHSCVNAFFRSFLLVQGWVLCLRTMILVRLSSIVIETISSTFYLRCLLLSAFLISLWKK</sequence>
<evidence type="ECO:0000313" key="2">
    <source>
        <dbReference type="EMBL" id="KEQ13900.1"/>
    </source>
</evidence>
<evidence type="ECO:0000256" key="1">
    <source>
        <dbReference type="SAM" id="Phobius"/>
    </source>
</evidence>
<accession>A0A081N627</accession>
<comment type="caution">
    <text evidence="2">The sequence shown here is derived from an EMBL/GenBank/DDBJ whole genome shotgun (WGS) entry which is preliminary data.</text>
</comment>